<dbReference type="Proteomes" id="UP000010552">
    <property type="component" value="Unassembled WGS sequence"/>
</dbReference>
<gene>
    <name evidence="2" type="ORF">PAL_GLEAN10006130</name>
</gene>
<evidence type="ECO:0000313" key="3">
    <source>
        <dbReference type="Proteomes" id="UP000010552"/>
    </source>
</evidence>
<keyword evidence="3" id="KW-1185">Reference proteome</keyword>
<proteinExistence type="predicted"/>
<evidence type="ECO:0000313" key="2">
    <source>
        <dbReference type="EMBL" id="ELK19463.1"/>
    </source>
</evidence>
<dbReference type="AlphaFoldDB" id="L5L8U5"/>
<sequence length="106" mass="11711">MVARMGSGHRGASQNRKPNQQRLEDAQGPQNMACEELSWHHQEPRTQPPLEVGDPVATSGENQKKLQTPPPTTPETKTRRLGSASPQTGGKHCYLVLRKTGEGWVF</sequence>
<dbReference type="EMBL" id="KB030265">
    <property type="protein sequence ID" value="ELK19463.1"/>
    <property type="molecule type" value="Genomic_DNA"/>
</dbReference>
<organism evidence="2 3">
    <name type="scientific">Pteropus alecto</name>
    <name type="common">Black flying fox</name>
    <dbReference type="NCBI Taxonomy" id="9402"/>
    <lineage>
        <taxon>Eukaryota</taxon>
        <taxon>Metazoa</taxon>
        <taxon>Chordata</taxon>
        <taxon>Craniata</taxon>
        <taxon>Vertebrata</taxon>
        <taxon>Euteleostomi</taxon>
        <taxon>Mammalia</taxon>
        <taxon>Eutheria</taxon>
        <taxon>Laurasiatheria</taxon>
        <taxon>Chiroptera</taxon>
        <taxon>Yinpterochiroptera</taxon>
        <taxon>Pteropodoidea</taxon>
        <taxon>Pteropodidae</taxon>
        <taxon>Pteropodinae</taxon>
        <taxon>Pteropus</taxon>
    </lineage>
</organism>
<feature type="region of interest" description="Disordered" evidence="1">
    <location>
        <begin position="1"/>
        <end position="92"/>
    </location>
</feature>
<feature type="compositionally biased region" description="Polar residues" evidence="1">
    <location>
        <begin position="12"/>
        <end position="21"/>
    </location>
</feature>
<reference evidence="3" key="1">
    <citation type="journal article" date="2013" name="Science">
        <title>Comparative analysis of bat genomes provides insight into the evolution of flight and immunity.</title>
        <authorList>
            <person name="Zhang G."/>
            <person name="Cowled C."/>
            <person name="Shi Z."/>
            <person name="Huang Z."/>
            <person name="Bishop-Lilly K.A."/>
            <person name="Fang X."/>
            <person name="Wynne J.W."/>
            <person name="Xiong Z."/>
            <person name="Baker M.L."/>
            <person name="Zhao W."/>
            <person name="Tachedjian M."/>
            <person name="Zhu Y."/>
            <person name="Zhou P."/>
            <person name="Jiang X."/>
            <person name="Ng J."/>
            <person name="Yang L."/>
            <person name="Wu L."/>
            <person name="Xiao J."/>
            <person name="Feng Y."/>
            <person name="Chen Y."/>
            <person name="Sun X."/>
            <person name="Zhang Y."/>
            <person name="Marsh G.A."/>
            <person name="Crameri G."/>
            <person name="Broder C.C."/>
            <person name="Frey K.G."/>
            <person name="Wang L.F."/>
            <person name="Wang J."/>
        </authorList>
    </citation>
    <scope>NUCLEOTIDE SEQUENCE [LARGE SCALE GENOMIC DNA]</scope>
</reference>
<name>L5L8U5_PTEAL</name>
<evidence type="ECO:0000256" key="1">
    <source>
        <dbReference type="SAM" id="MobiDB-lite"/>
    </source>
</evidence>
<accession>L5L8U5</accession>
<dbReference type="InParanoid" id="L5L8U5"/>
<protein>
    <submittedName>
        <fullName evidence="2">Uncharacterized protein</fullName>
    </submittedName>
</protein>